<evidence type="ECO:0000259" key="12">
    <source>
        <dbReference type="PROSITE" id="PS50929"/>
    </source>
</evidence>
<dbReference type="InterPro" id="IPR005074">
    <property type="entry name" value="Peptidase_C39"/>
</dbReference>
<keyword evidence="7 10" id="KW-1133">Transmembrane helix</keyword>
<dbReference type="PROSITE" id="PS50893">
    <property type="entry name" value="ABC_TRANSPORTER_2"/>
    <property type="match status" value="1"/>
</dbReference>
<dbReference type="PROSITE" id="PS00211">
    <property type="entry name" value="ABC_TRANSPORTER_1"/>
    <property type="match status" value="1"/>
</dbReference>
<evidence type="ECO:0000256" key="5">
    <source>
        <dbReference type="ARBA" id="ARBA00022840"/>
    </source>
</evidence>
<feature type="transmembrane region" description="Helical" evidence="10">
    <location>
        <begin position="376"/>
        <end position="396"/>
    </location>
</feature>
<dbReference type="GO" id="GO:0005524">
    <property type="term" value="F:ATP binding"/>
    <property type="evidence" value="ECO:0007669"/>
    <property type="project" value="UniProtKB-KW"/>
</dbReference>
<keyword evidence="14" id="KW-0645">Protease</keyword>
<feature type="transmembrane region" description="Helical" evidence="10">
    <location>
        <begin position="408"/>
        <end position="429"/>
    </location>
</feature>
<feature type="transmembrane region" description="Helical" evidence="10">
    <location>
        <begin position="288"/>
        <end position="311"/>
    </location>
</feature>
<feature type="transmembrane region" description="Helical" evidence="10">
    <location>
        <begin position="157"/>
        <end position="176"/>
    </location>
</feature>
<dbReference type="EMBL" id="LN879392">
    <property type="protein sequence ID" value="CUH82813.1"/>
    <property type="molecule type" value="Genomic_DNA"/>
</dbReference>
<evidence type="ECO:0000256" key="4">
    <source>
        <dbReference type="ARBA" id="ARBA00022807"/>
    </source>
</evidence>
<dbReference type="AlphaFoldDB" id="A0A0M7BIJ4"/>
<dbReference type="InterPro" id="IPR027417">
    <property type="entry name" value="P-loop_NTPase"/>
</dbReference>
<proteinExistence type="predicted"/>
<dbReference type="GO" id="GO:0034040">
    <property type="term" value="F:ATPase-coupled lipid transmembrane transporter activity"/>
    <property type="evidence" value="ECO:0007669"/>
    <property type="project" value="TreeGrafter"/>
</dbReference>
<evidence type="ECO:0000256" key="1">
    <source>
        <dbReference type="ARBA" id="ARBA00004651"/>
    </source>
</evidence>
<evidence type="ECO:0000256" key="2">
    <source>
        <dbReference type="ARBA" id="ARBA00022692"/>
    </source>
</evidence>
<name>A0A0M7BIJ4_LACLL</name>
<dbReference type="PANTHER" id="PTHR24221:SF654">
    <property type="entry name" value="ATP-BINDING CASSETTE SUB-FAMILY B MEMBER 6"/>
    <property type="match status" value="1"/>
</dbReference>
<keyword evidence="4" id="KW-0788">Thiol protease</keyword>
<dbReference type="Pfam" id="PF03412">
    <property type="entry name" value="Peptidase_C39"/>
    <property type="match status" value="1"/>
</dbReference>
<dbReference type="GO" id="GO:0008234">
    <property type="term" value="F:cysteine-type peptidase activity"/>
    <property type="evidence" value="ECO:0007669"/>
    <property type="project" value="UniProtKB-KW"/>
</dbReference>
<dbReference type="InterPro" id="IPR003593">
    <property type="entry name" value="AAA+_ATPase"/>
</dbReference>
<keyword evidence="6" id="KW-0813">Transport</keyword>
<keyword evidence="5" id="KW-0067">ATP-binding</keyword>
<feature type="domain" description="Peptidase C39" evidence="13">
    <location>
        <begin position="6"/>
        <end position="129"/>
    </location>
</feature>
<evidence type="ECO:0000256" key="7">
    <source>
        <dbReference type="ARBA" id="ARBA00022989"/>
    </source>
</evidence>
<dbReference type="Gene3D" id="1.20.1560.10">
    <property type="entry name" value="ABC transporter type 1, transmembrane domain"/>
    <property type="match status" value="1"/>
</dbReference>
<dbReference type="PANTHER" id="PTHR24221">
    <property type="entry name" value="ATP-BINDING CASSETTE SUB-FAMILY B"/>
    <property type="match status" value="1"/>
</dbReference>
<dbReference type="GO" id="GO:0016887">
    <property type="term" value="F:ATP hydrolysis activity"/>
    <property type="evidence" value="ECO:0007669"/>
    <property type="project" value="InterPro"/>
</dbReference>
<dbReference type="GO" id="GO:0015031">
    <property type="term" value="P:protein transport"/>
    <property type="evidence" value="ECO:0007669"/>
    <property type="project" value="UniProtKB-KW"/>
</dbReference>
<gene>
    <name evidence="14" type="primary">lmgT</name>
</gene>
<evidence type="ECO:0000256" key="10">
    <source>
        <dbReference type="SAM" id="Phobius"/>
    </source>
</evidence>
<keyword evidence="8 10" id="KW-0472">Membrane</keyword>
<feature type="transmembrane region" description="Helical" evidence="10">
    <location>
        <begin position="188"/>
        <end position="208"/>
    </location>
</feature>
<dbReference type="SUPFAM" id="SSF90123">
    <property type="entry name" value="ABC transporter transmembrane region"/>
    <property type="match status" value="1"/>
</dbReference>
<keyword evidence="6" id="KW-0653">Protein transport</keyword>
<dbReference type="InterPro" id="IPR003439">
    <property type="entry name" value="ABC_transporter-like_ATP-bd"/>
</dbReference>
<comment type="subcellular location">
    <subcellularLocation>
        <location evidence="1">Cell membrane</location>
        <topology evidence="1">Multi-pass membrane protein</topology>
    </subcellularLocation>
</comment>
<dbReference type="Gene3D" id="3.40.50.300">
    <property type="entry name" value="P-loop containing nucleotide triphosphate hydrolases"/>
    <property type="match status" value="1"/>
</dbReference>
<dbReference type="InterPro" id="IPR039421">
    <property type="entry name" value="Type_1_exporter"/>
</dbReference>
<protein>
    <submittedName>
        <fullName evidence="14">LmgT-protease and ABC transporter cleavage of the leader peptide and export of mature lacticin LMG</fullName>
    </submittedName>
</protein>
<dbReference type="GO" id="GO:0006508">
    <property type="term" value="P:proteolysis"/>
    <property type="evidence" value="ECO:0007669"/>
    <property type="project" value="UniProtKB-KW"/>
</dbReference>
<dbReference type="GO" id="GO:0005886">
    <property type="term" value="C:plasma membrane"/>
    <property type="evidence" value="ECO:0007669"/>
    <property type="project" value="UniProtKB-SubCell"/>
</dbReference>
<dbReference type="InterPro" id="IPR036640">
    <property type="entry name" value="ABC1_TM_sf"/>
</dbReference>
<dbReference type="SUPFAM" id="SSF52540">
    <property type="entry name" value="P-loop containing nucleoside triphosphate hydrolases"/>
    <property type="match status" value="1"/>
</dbReference>
<dbReference type="CDD" id="cd02425">
    <property type="entry name" value="Peptidase_C39F"/>
    <property type="match status" value="1"/>
</dbReference>
<dbReference type="InterPro" id="IPR017871">
    <property type="entry name" value="ABC_transporter-like_CS"/>
</dbReference>
<reference evidence="14" key="1">
    <citation type="submission" date="2015-08" db="EMBL/GenBank/DDBJ databases">
        <title>Lacticin LMG produced by Lactococcus lactis subsp. lactis LMG2081.</title>
        <authorList>
            <person name="Mirkovic N."/>
            <person name="Polovic N."/>
            <person name="Jovcic B."/>
            <person name="Diep D.B."/>
            <person name="Kojic M."/>
        </authorList>
    </citation>
    <scope>NUCLEOTIDE SEQUENCE</scope>
    <source>
        <strain evidence="14">LMG2081</strain>
    </source>
</reference>
<feature type="transmembrane region" description="Helical" evidence="10">
    <location>
        <begin position="262"/>
        <end position="282"/>
    </location>
</feature>
<dbReference type="Gene3D" id="3.90.70.10">
    <property type="entry name" value="Cysteine proteinases"/>
    <property type="match status" value="1"/>
</dbReference>
<sequence>MKIILQNNEQDCLLACYSMILYHYGREISVYDLYDKDMIPPDGLSVSYLKNLNVKNNISMKAFKISDKSAINLFDNFRFPVIVQWKKKHFVVVQKISKKKVTIIDPEIGRIKLTLEQFLNNFSNYVISLSPDEHFKEVKKKSLIYEPLKKTFINKNIFGYIVSILLAQAVALFFSIFIKNTLDQKYNLLVSIMLIIFLIIIQIVSFYIKQVSQQKTNILFEKEVSKKLFEGLLSRPILYFRNNTIGTIIEKINLKTGIRDSILFQLLPSILNFLSMFSLILYLGFISLYLTITLILLSLFYLGITTFLYVAKLQSNMNYLQKTIDLASTTQEDLSQIDQIKAQAIENKITKKWYKKSKETIEPYNHMLKIDSISSAFGQIYNYIGVIIIIIMGLYFNRLGIIKFSDLILFQSGIMMMFSVMLQIQNAAFEASRISIYSSKIEDLFTPSPLIQHFVDPSSEYSIVTNKISYSYDDKINVFNNVSISIKKGEKIAIVGDSGSGKSTLLHVLLGLYSYKGEITYGYKNFRKNLGVVLQNMTLREGTIIENLVDINDPIDFSRIKKVLKDTNIDMLIDSLPNKIYSNLFQNGKNLSGGQIQRLLIAKSLMQPDGIIFWDEAFSSLDNKNRTNIYNKVLINTNYKENTIILVSHHLDVLEYVDRIIFINNGSVYIDRHKNLCLSNRDYQEFLNISQVTYKR</sequence>
<feature type="domain" description="ABC transmembrane type-1" evidence="12">
    <location>
        <begin position="157"/>
        <end position="433"/>
    </location>
</feature>
<dbReference type="Pfam" id="PF00664">
    <property type="entry name" value="ABC_membrane"/>
    <property type="match status" value="1"/>
</dbReference>
<dbReference type="SMART" id="SM00382">
    <property type="entry name" value="AAA"/>
    <property type="match status" value="1"/>
</dbReference>
<evidence type="ECO:0000313" key="14">
    <source>
        <dbReference type="EMBL" id="CUH82813.1"/>
    </source>
</evidence>
<keyword evidence="4" id="KW-0378">Hydrolase</keyword>
<evidence type="ECO:0000256" key="8">
    <source>
        <dbReference type="ARBA" id="ARBA00023136"/>
    </source>
</evidence>
<evidence type="ECO:0000256" key="6">
    <source>
        <dbReference type="ARBA" id="ARBA00022927"/>
    </source>
</evidence>
<dbReference type="InterPro" id="IPR033839">
    <property type="entry name" value="Lacticin_481_peptidase"/>
</dbReference>
<evidence type="ECO:0000259" key="11">
    <source>
        <dbReference type="PROSITE" id="PS50893"/>
    </source>
</evidence>
<organism evidence="14">
    <name type="scientific">Lactococcus lactis subsp. lactis</name>
    <name type="common">Streptococcus lactis</name>
    <dbReference type="NCBI Taxonomy" id="1360"/>
    <lineage>
        <taxon>Bacteria</taxon>
        <taxon>Bacillati</taxon>
        <taxon>Bacillota</taxon>
        <taxon>Bacilli</taxon>
        <taxon>Lactobacillales</taxon>
        <taxon>Streptococcaceae</taxon>
        <taxon>Lactococcus</taxon>
    </lineage>
</organism>
<evidence type="ECO:0000256" key="3">
    <source>
        <dbReference type="ARBA" id="ARBA00022741"/>
    </source>
</evidence>
<dbReference type="GO" id="GO:0140359">
    <property type="term" value="F:ABC-type transporter activity"/>
    <property type="evidence" value="ECO:0007669"/>
    <property type="project" value="InterPro"/>
</dbReference>
<evidence type="ECO:0000259" key="13">
    <source>
        <dbReference type="PROSITE" id="PS50990"/>
    </source>
</evidence>
<keyword evidence="9" id="KW-0080">Bacteriocin transport</keyword>
<feature type="domain" description="ABC transporter" evidence="11">
    <location>
        <begin position="463"/>
        <end position="690"/>
    </location>
</feature>
<accession>A0A0M7BIJ4</accession>
<keyword evidence="2 10" id="KW-0812">Transmembrane</keyword>
<dbReference type="GO" id="GO:0043213">
    <property type="term" value="P:bacteriocin transport"/>
    <property type="evidence" value="ECO:0007669"/>
    <property type="project" value="UniProtKB-KW"/>
</dbReference>
<evidence type="ECO:0000256" key="9">
    <source>
        <dbReference type="ARBA" id="ARBA00043264"/>
    </source>
</evidence>
<dbReference type="PROSITE" id="PS50990">
    <property type="entry name" value="PEPTIDASE_C39"/>
    <property type="match status" value="1"/>
</dbReference>
<dbReference type="PROSITE" id="PS50929">
    <property type="entry name" value="ABC_TM1F"/>
    <property type="match status" value="1"/>
</dbReference>
<keyword evidence="3" id="KW-0547">Nucleotide-binding</keyword>
<dbReference type="InterPro" id="IPR011527">
    <property type="entry name" value="ABC1_TM_dom"/>
</dbReference>
<dbReference type="Pfam" id="PF00005">
    <property type="entry name" value="ABC_tran"/>
    <property type="match status" value="1"/>
</dbReference>
<dbReference type="CDD" id="cd03228">
    <property type="entry name" value="ABCC_MRP_Like"/>
    <property type="match status" value="1"/>
</dbReference>